<evidence type="ECO:0000259" key="1">
    <source>
        <dbReference type="PROSITE" id="PS50011"/>
    </source>
</evidence>
<dbReference type="SMART" id="SM00220">
    <property type="entry name" value="S_TKc"/>
    <property type="match status" value="1"/>
</dbReference>
<evidence type="ECO:0000313" key="3">
    <source>
        <dbReference type="Proteomes" id="UP001281656"/>
    </source>
</evidence>
<name>A0ABU4JT51_9CLOT</name>
<dbReference type="SUPFAM" id="SSF56112">
    <property type="entry name" value="Protein kinase-like (PK-like)"/>
    <property type="match status" value="1"/>
</dbReference>
<dbReference type="Proteomes" id="UP001281656">
    <property type="component" value="Unassembled WGS sequence"/>
</dbReference>
<evidence type="ECO:0000313" key="2">
    <source>
        <dbReference type="EMBL" id="MDW8801335.1"/>
    </source>
</evidence>
<dbReference type="InterPro" id="IPR000719">
    <property type="entry name" value="Prot_kinase_dom"/>
</dbReference>
<dbReference type="InterPro" id="IPR011009">
    <property type="entry name" value="Kinase-like_dom_sf"/>
</dbReference>
<dbReference type="PROSITE" id="PS50011">
    <property type="entry name" value="PROTEIN_KINASE_DOM"/>
    <property type="match status" value="1"/>
</dbReference>
<proteinExistence type="predicted"/>
<gene>
    <name evidence="2" type="ORF">P8V03_09225</name>
</gene>
<accession>A0ABU4JT51</accession>
<sequence length="571" mass="66085">MNLDTILKKYLIFVDTCSFMCDQAEVFFQGNFINQLENRGRKILVQYKVAEEINRLQESNKKETRDKAKKAGTLVNRLIRKQLIDPIGTEKDKFADHTFLKVFMDKVTEFNMCLITQDSKLANAILAIKNQQAVFGKDILVFRINEDSNLRDWEEIFKNREQKGRSGDNSFDRTEDNKDKAKRLANKLISAIDNGVKAKERYQLKSNITPDNNKLLGVLKVPELNDVVSSGKHGMLKLVEEIGDGGEGKIYVTDNGLICKIYYQEKLTENKKDKILLMLQSDISIKGICWPIDYVTYKNNFVGYLMHRATGKTLQTAMFVKPLLLKNFPYWTRKHLVELCLNILGKIYYLHSRNIIIGDINPNNILIKSEKEVYFVDTDSYQIEAYPCPVGTINYTAPEIQRKDFKTFLRTFEQEYFAVATLMFMLLHPGKPPYSHQGGGSPSENIRSMNFSYPLGEQSNKKAPDGPWRFIWSNLPYATKELFYNVFRNNKRVDTKTWIENMCYYLVLLQSDFASEELFPTEYKKVTTNTVEATCVICKKIVKENKHHIDKLKKLNKDYICPNCGSKLKNS</sequence>
<dbReference type="Gene3D" id="1.10.510.10">
    <property type="entry name" value="Transferase(Phosphotransferase) domain 1"/>
    <property type="match status" value="1"/>
</dbReference>
<feature type="domain" description="Protein kinase" evidence="1">
    <location>
        <begin position="236"/>
        <end position="508"/>
    </location>
</feature>
<protein>
    <recommendedName>
        <fullName evidence="1">Protein kinase domain-containing protein</fullName>
    </recommendedName>
</protein>
<dbReference type="Gene3D" id="3.40.50.1010">
    <property type="entry name" value="5'-nuclease"/>
    <property type="match status" value="1"/>
</dbReference>
<dbReference type="RefSeq" id="WP_261670127.1">
    <property type="nucleotide sequence ID" value="NZ_JARUJP010000009.1"/>
</dbReference>
<keyword evidence="3" id="KW-1185">Reference proteome</keyword>
<dbReference type="EMBL" id="JARUJP010000009">
    <property type="protein sequence ID" value="MDW8801335.1"/>
    <property type="molecule type" value="Genomic_DNA"/>
</dbReference>
<reference evidence="2 3" key="1">
    <citation type="submission" date="2023-04" db="EMBL/GenBank/DDBJ databases">
        <title>Clostridium tannerae sp. nov., isolated from the fecal material of an alpaca.</title>
        <authorList>
            <person name="Miller S."/>
            <person name="Hendry M."/>
            <person name="King J."/>
            <person name="Sankaranarayanan K."/>
            <person name="Lawson P.A."/>
        </authorList>
    </citation>
    <scope>NUCLEOTIDE SEQUENCE [LARGE SCALE GENOMIC DNA]</scope>
    <source>
        <strain evidence="2 3">A1-XYC3</strain>
    </source>
</reference>
<dbReference type="Pfam" id="PF00069">
    <property type="entry name" value="Pkinase"/>
    <property type="match status" value="1"/>
</dbReference>
<organism evidence="2 3">
    <name type="scientific">Clostridium tanneri</name>
    <dbReference type="NCBI Taxonomy" id="3037988"/>
    <lineage>
        <taxon>Bacteria</taxon>
        <taxon>Bacillati</taxon>
        <taxon>Bacillota</taxon>
        <taxon>Clostridia</taxon>
        <taxon>Eubacteriales</taxon>
        <taxon>Clostridiaceae</taxon>
        <taxon>Clostridium</taxon>
    </lineage>
</organism>
<comment type="caution">
    <text evidence="2">The sequence shown here is derived from an EMBL/GenBank/DDBJ whole genome shotgun (WGS) entry which is preliminary data.</text>
</comment>